<name>A0A919CSV7_9PROT</name>
<proteinExistence type="predicted"/>
<feature type="transmembrane region" description="Helical" evidence="1">
    <location>
        <begin position="100"/>
        <end position="119"/>
    </location>
</feature>
<accession>A0A919CSV7</accession>
<dbReference type="Proteomes" id="UP000630353">
    <property type="component" value="Unassembled WGS sequence"/>
</dbReference>
<reference evidence="2" key="2">
    <citation type="submission" date="2020-09" db="EMBL/GenBank/DDBJ databases">
        <authorList>
            <person name="Sun Q."/>
            <person name="Kim S."/>
        </authorList>
    </citation>
    <scope>NUCLEOTIDE SEQUENCE</scope>
    <source>
        <strain evidence="2">KCTC 42651</strain>
    </source>
</reference>
<keyword evidence="1" id="KW-0812">Transmembrane</keyword>
<keyword evidence="1" id="KW-1133">Transmembrane helix</keyword>
<evidence type="ECO:0000313" key="2">
    <source>
        <dbReference type="EMBL" id="GHD59673.1"/>
    </source>
</evidence>
<keyword evidence="1" id="KW-0472">Membrane</keyword>
<keyword evidence="3" id="KW-1185">Reference proteome</keyword>
<evidence type="ECO:0000256" key="1">
    <source>
        <dbReference type="SAM" id="Phobius"/>
    </source>
</evidence>
<evidence type="ECO:0000313" key="3">
    <source>
        <dbReference type="Proteomes" id="UP000630353"/>
    </source>
</evidence>
<protein>
    <submittedName>
        <fullName evidence="2">Uncharacterized protein</fullName>
    </submittedName>
</protein>
<sequence>MAASRQQQWMTDLLESLPSVAFLALWHGEVVRLETAGWIGCGLAAAVLLVLRLQRVPYNPILLGMNLHLLVVTPLIVGLFRLGQADLAGLLVDTAQTGVLVAILAVGIALTLFGPRGFIGIDGLPPATRRRYSLLLLALTAAAVPWSLAHADSTLVSIGVPLTVLFGCRRYLSARWHDKADGGGGGEALAMMAAPAGD</sequence>
<reference evidence="2" key="1">
    <citation type="journal article" date="2014" name="Int. J. Syst. Evol. Microbiol.">
        <title>Complete genome sequence of Corynebacterium casei LMG S-19264T (=DSM 44701T), isolated from a smear-ripened cheese.</title>
        <authorList>
            <consortium name="US DOE Joint Genome Institute (JGI-PGF)"/>
            <person name="Walter F."/>
            <person name="Albersmeier A."/>
            <person name="Kalinowski J."/>
            <person name="Ruckert C."/>
        </authorList>
    </citation>
    <scope>NUCLEOTIDE SEQUENCE</scope>
    <source>
        <strain evidence="2">KCTC 42651</strain>
    </source>
</reference>
<gene>
    <name evidence="2" type="ORF">GCM10017083_44430</name>
</gene>
<comment type="caution">
    <text evidence="2">The sequence shown here is derived from an EMBL/GenBank/DDBJ whole genome shotgun (WGS) entry which is preliminary data.</text>
</comment>
<organism evidence="2 3">
    <name type="scientific">Thalassobaculum fulvum</name>
    <dbReference type="NCBI Taxonomy" id="1633335"/>
    <lineage>
        <taxon>Bacteria</taxon>
        <taxon>Pseudomonadati</taxon>
        <taxon>Pseudomonadota</taxon>
        <taxon>Alphaproteobacteria</taxon>
        <taxon>Rhodospirillales</taxon>
        <taxon>Thalassobaculaceae</taxon>
        <taxon>Thalassobaculum</taxon>
    </lineage>
</organism>
<feature type="transmembrane region" description="Helical" evidence="1">
    <location>
        <begin position="131"/>
        <end position="148"/>
    </location>
</feature>
<feature type="transmembrane region" description="Helical" evidence="1">
    <location>
        <begin position="60"/>
        <end position="80"/>
    </location>
</feature>
<feature type="transmembrane region" description="Helical" evidence="1">
    <location>
        <begin position="35"/>
        <end position="53"/>
    </location>
</feature>
<dbReference type="AlphaFoldDB" id="A0A919CSV7"/>
<dbReference type="EMBL" id="BMZS01000011">
    <property type="protein sequence ID" value="GHD59673.1"/>
    <property type="molecule type" value="Genomic_DNA"/>
</dbReference>
<feature type="transmembrane region" description="Helical" evidence="1">
    <location>
        <begin position="154"/>
        <end position="172"/>
    </location>
</feature>